<dbReference type="RefSeq" id="YP_009276783.1">
    <property type="nucleotide sequence ID" value="NC_030944.1"/>
</dbReference>
<dbReference type="GO" id="GO:0004519">
    <property type="term" value="F:endonuclease activity"/>
    <property type="evidence" value="ECO:0007669"/>
    <property type="project" value="UniProtKB-KW"/>
</dbReference>
<gene>
    <name evidence="3" type="primary">72</name>
    <name evidence="3" type="ORF">PBI_DEMOSTHENES_72</name>
</gene>
<dbReference type="EMBL" id="KU998242">
    <property type="protein sequence ID" value="ANA86041.1"/>
    <property type="molecule type" value="Genomic_DNA"/>
</dbReference>
<evidence type="ECO:0000313" key="4">
    <source>
        <dbReference type="Proteomes" id="UP000203422"/>
    </source>
</evidence>
<dbReference type="Gene3D" id="1.10.30.50">
    <property type="match status" value="1"/>
</dbReference>
<dbReference type="GeneID" id="28803102"/>
<proteinExistence type="predicted"/>
<keyword evidence="4" id="KW-1185">Reference proteome</keyword>
<evidence type="ECO:0000256" key="1">
    <source>
        <dbReference type="SAM" id="MobiDB-lite"/>
    </source>
</evidence>
<dbReference type="GO" id="GO:0003676">
    <property type="term" value="F:nucleic acid binding"/>
    <property type="evidence" value="ECO:0007669"/>
    <property type="project" value="InterPro"/>
</dbReference>
<dbReference type="Proteomes" id="UP000203422">
    <property type="component" value="Segment"/>
</dbReference>
<feature type="compositionally biased region" description="Basic and acidic residues" evidence="1">
    <location>
        <begin position="145"/>
        <end position="154"/>
    </location>
</feature>
<sequence length="178" mass="20842">MGSANRGAILSFKRECRILRPPCWICGEEIDYTLKGGYWYFNADHYIPRFLGGTDSKDNLRPTHMLCNLRRGHRLPEHTIWVGPKEIGRWYDETPSQWLRRMNTEQGKNKRGRRIIARRKKKEVMVGSYPISGPITGPGIKPWPRRVDPNDERLLPPPEYRNQTRRMEESDGSTHQQG</sequence>
<organism evidence="3 4">
    <name type="scientific">Gordonia phage Demosthenes</name>
    <dbReference type="NCBI Taxonomy" id="1838067"/>
    <lineage>
        <taxon>Viruses</taxon>
        <taxon>Duplodnaviria</taxon>
        <taxon>Heunggongvirae</taxon>
        <taxon>Uroviricota</taxon>
        <taxon>Caudoviricetes</taxon>
        <taxon>Demosthenesvirus</taxon>
        <taxon>Demosthenesvirus demosthenes</taxon>
    </lineage>
</organism>
<evidence type="ECO:0000259" key="2">
    <source>
        <dbReference type="SMART" id="SM00507"/>
    </source>
</evidence>
<dbReference type="GO" id="GO:0008270">
    <property type="term" value="F:zinc ion binding"/>
    <property type="evidence" value="ECO:0007669"/>
    <property type="project" value="InterPro"/>
</dbReference>
<dbReference type="Pfam" id="PF01844">
    <property type="entry name" value="HNH"/>
    <property type="match status" value="1"/>
</dbReference>
<dbReference type="SMART" id="SM00507">
    <property type="entry name" value="HNHc"/>
    <property type="match status" value="1"/>
</dbReference>
<feature type="domain" description="HNH nuclease" evidence="2">
    <location>
        <begin position="12"/>
        <end position="69"/>
    </location>
</feature>
<protein>
    <submittedName>
        <fullName evidence="3">HNH endonuclease</fullName>
    </submittedName>
</protein>
<reference evidence="3 4" key="1">
    <citation type="submission" date="2016-03" db="EMBL/GenBank/DDBJ databases">
        <authorList>
            <person name="Rimple P."/>
            <person name="Montgomery M.T."/>
            <person name="Guerrero C.A."/>
            <person name="Mavrich T.N."/>
            <person name="Pope W.H."/>
            <person name="Garlena R.A."/>
            <person name="Russell D.A."/>
            <person name="Jacobs-Sera D."/>
            <person name="Hendrix R.W."/>
            <person name="Hatfull G.F."/>
        </authorList>
    </citation>
    <scope>NUCLEOTIDE SEQUENCE [LARGE SCALE GENOMIC DNA]</scope>
</reference>
<name>A0A160DE31_9CAUD</name>
<dbReference type="InterPro" id="IPR003615">
    <property type="entry name" value="HNH_nuc"/>
</dbReference>
<keyword evidence="3" id="KW-0378">Hydrolase</keyword>
<evidence type="ECO:0000313" key="3">
    <source>
        <dbReference type="EMBL" id="ANA86041.1"/>
    </source>
</evidence>
<dbReference type="OrthoDB" id="15469at10239"/>
<feature type="region of interest" description="Disordered" evidence="1">
    <location>
        <begin position="128"/>
        <end position="178"/>
    </location>
</feature>
<accession>A0A160DE31</accession>
<keyword evidence="3" id="KW-0255">Endonuclease</keyword>
<dbReference type="KEGG" id="vg:28803102"/>
<dbReference type="InterPro" id="IPR002711">
    <property type="entry name" value="HNH"/>
</dbReference>
<dbReference type="CDD" id="cd00085">
    <property type="entry name" value="HNHc"/>
    <property type="match status" value="1"/>
</dbReference>
<keyword evidence="3" id="KW-0540">Nuclease</keyword>